<reference evidence="1 2" key="1">
    <citation type="journal article" date="2015" name="Genome Announc.">
        <title>Expanding the biotechnology potential of lactobacilli through comparative genomics of 213 strains and associated genera.</title>
        <authorList>
            <person name="Sun Z."/>
            <person name="Harris H.M."/>
            <person name="McCann A."/>
            <person name="Guo C."/>
            <person name="Argimon S."/>
            <person name="Zhang W."/>
            <person name="Yang X."/>
            <person name="Jeffery I.B."/>
            <person name="Cooney J.C."/>
            <person name="Kagawa T.F."/>
            <person name="Liu W."/>
            <person name="Song Y."/>
            <person name="Salvetti E."/>
            <person name="Wrobel A."/>
            <person name="Rasinkangas P."/>
            <person name="Parkhill J."/>
            <person name="Rea M.C."/>
            <person name="O'Sullivan O."/>
            <person name="Ritari J."/>
            <person name="Douillard F.P."/>
            <person name="Paul Ross R."/>
            <person name="Yang R."/>
            <person name="Briner A.E."/>
            <person name="Felis G.E."/>
            <person name="de Vos W.M."/>
            <person name="Barrangou R."/>
            <person name="Klaenhammer T.R."/>
            <person name="Caufield P.W."/>
            <person name="Cui Y."/>
            <person name="Zhang H."/>
            <person name="O'Toole P.W."/>
        </authorList>
    </citation>
    <scope>NUCLEOTIDE SEQUENCE [LARGE SCALE GENOMIC DNA]</scope>
    <source>
        <strain evidence="1 2">DSM 18390</strain>
    </source>
</reference>
<dbReference type="GO" id="GO:0016020">
    <property type="term" value="C:membrane"/>
    <property type="evidence" value="ECO:0007669"/>
    <property type="project" value="InterPro"/>
</dbReference>
<accession>A0A0R1YTE5</accession>
<dbReference type="EMBL" id="AZFZ01000040">
    <property type="protein sequence ID" value="KRM42467.1"/>
    <property type="molecule type" value="Genomic_DNA"/>
</dbReference>
<gene>
    <name evidence="1" type="ORF">FD47_GL001835</name>
</gene>
<proteinExistence type="predicted"/>
<comment type="caution">
    <text evidence="1">The sequence shown here is derived from an EMBL/GenBank/DDBJ whole genome shotgun (WGS) entry which is preliminary data.</text>
</comment>
<organism evidence="1 2">
    <name type="scientific">Lentilactobacillus parafarraginis DSM 18390 = JCM 14109</name>
    <dbReference type="NCBI Taxonomy" id="1423786"/>
    <lineage>
        <taxon>Bacteria</taxon>
        <taxon>Bacillati</taxon>
        <taxon>Bacillota</taxon>
        <taxon>Bacilli</taxon>
        <taxon>Lactobacillales</taxon>
        <taxon>Lactobacillaceae</taxon>
        <taxon>Lentilactobacillus</taxon>
    </lineage>
</organism>
<name>A0A0R1YTE5_9LACO</name>
<dbReference type="Gene3D" id="1.20.1280.290">
    <property type="match status" value="1"/>
</dbReference>
<dbReference type="AlphaFoldDB" id="A0A0R1YTE5"/>
<dbReference type="Pfam" id="PF03083">
    <property type="entry name" value="MtN3_slv"/>
    <property type="match status" value="1"/>
</dbReference>
<dbReference type="Proteomes" id="UP000051010">
    <property type="component" value="Unassembled WGS sequence"/>
</dbReference>
<evidence type="ECO:0008006" key="3">
    <source>
        <dbReference type="Google" id="ProtNLM"/>
    </source>
</evidence>
<dbReference type="RefSeq" id="WP_008213763.1">
    <property type="nucleotide sequence ID" value="NZ_AZFZ01000040.1"/>
</dbReference>
<evidence type="ECO:0000313" key="1">
    <source>
        <dbReference type="EMBL" id="KRM42467.1"/>
    </source>
</evidence>
<protein>
    <recommendedName>
        <fullName evidence="3">Small conserved membrane protein</fullName>
    </recommendedName>
</protein>
<sequence>MESFDIQFRLNTPQGQLKETASHRLHHTKHAIDEEKVVGDLATIANMIMYVSYISQIIENLNGNPTPPIQPLCAAINAALWTWYGWVKPKRDWILIVADVPGVIFGVLTAVTAVI</sequence>
<dbReference type="InterPro" id="IPR004316">
    <property type="entry name" value="SWEET_rpt"/>
</dbReference>
<dbReference type="PATRIC" id="fig|1423786.4.peg.1940"/>
<evidence type="ECO:0000313" key="2">
    <source>
        <dbReference type="Proteomes" id="UP000051010"/>
    </source>
</evidence>